<reference evidence="3" key="1">
    <citation type="submission" date="2015-06" db="UniProtKB">
        <authorList>
            <consortium name="EnsemblPlants"/>
        </authorList>
    </citation>
    <scope>IDENTIFICATION</scope>
</reference>
<name>J3L8K5_ORYBR</name>
<feature type="compositionally biased region" description="Basic and acidic residues" evidence="1">
    <location>
        <begin position="93"/>
        <end position="109"/>
    </location>
</feature>
<feature type="region of interest" description="Disordered" evidence="1">
    <location>
        <begin position="86"/>
        <end position="117"/>
    </location>
</feature>
<evidence type="ECO:0000256" key="1">
    <source>
        <dbReference type="SAM" id="MobiDB-lite"/>
    </source>
</evidence>
<evidence type="ECO:0000313" key="4">
    <source>
        <dbReference type="Proteomes" id="UP000006038"/>
    </source>
</evidence>
<keyword evidence="2" id="KW-0732">Signal</keyword>
<organism evidence="3">
    <name type="scientific">Oryza brachyantha</name>
    <name type="common">malo sina</name>
    <dbReference type="NCBI Taxonomy" id="4533"/>
    <lineage>
        <taxon>Eukaryota</taxon>
        <taxon>Viridiplantae</taxon>
        <taxon>Streptophyta</taxon>
        <taxon>Embryophyta</taxon>
        <taxon>Tracheophyta</taxon>
        <taxon>Spermatophyta</taxon>
        <taxon>Magnoliopsida</taxon>
        <taxon>Liliopsida</taxon>
        <taxon>Poales</taxon>
        <taxon>Poaceae</taxon>
        <taxon>BOP clade</taxon>
        <taxon>Oryzoideae</taxon>
        <taxon>Oryzeae</taxon>
        <taxon>Oryzinae</taxon>
        <taxon>Oryza</taxon>
    </lineage>
</organism>
<dbReference type="eggNOG" id="ENOG502R5NR">
    <property type="taxonomic scope" value="Eukaryota"/>
</dbReference>
<keyword evidence="4" id="KW-1185">Reference proteome</keyword>
<dbReference type="Gramene" id="OB0249G10010.1">
    <property type="protein sequence ID" value="OB0249G10010.1"/>
    <property type="gene ID" value="OB0249G10010"/>
</dbReference>
<dbReference type="Proteomes" id="UP000006038">
    <property type="component" value="Unassembled WGS sequence"/>
</dbReference>
<protein>
    <submittedName>
        <fullName evidence="3">Uncharacterized protein</fullName>
    </submittedName>
</protein>
<sequence length="117" mass="13021">MQKLRRMVQTNGQITTVLIVSIVLAATVAAHVEIGEVGEYLQKRAQEARLKNHGGPLHDLVNTATRYHQDLLHRARRSTLDDEAYMLKGSTTPRDEASSVKSGDDHQIVQDHNGIQV</sequence>
<dbReference type="HOGENOM" id="CLU_171393_0_0_1"/>
<accession>J3L8K5</accession>
<dbReference type="AlphaFoldDB" id="J3L8K5"/>
<dbReference type="OMA" id="DHNGIQL"/>
<feature type="chain" id="PRO_5003772381" evidence="2">
    <location>
        <begin position="31"/>
        <end position="117"/>
    </location>
</feature>
<evidence type="ECO:0000256" key="2">
    <source>
        <dbReference type="SAM" id="SignalP"/>
    </source>
</evidence>
<feature type="signal peptide" evidence="2">
    <location>
        <begin position="1"/>
        <end position="30"/>
    </location>
</feature>
<dbReference type="EnsemblPlants" id="OB0249G10010.1">
    <property type="protein sequence ID" value="OB0249G10010.1"/>
    <property type="gene ID" value="OB0249G10010"/>
</dbReference>
<evidence type="ECO:0000313" key="3">
    <source>
        <dbReference type="EnsemblPlants" id="OB0249G10010.1"/>
    </source>
</evidence>
<proteinExistence type="predicted"/>